<dbReference type="InterPro" id="IPR011519">
    <property type="entry name" value="UnbV_ASPIC"/>
</dbReference>
<feature type="non-terminal residue" evidence="5">
    <location>
        <position position="924"/>
    </location>
</feature>
<keyword evidence="6" id="KW-1185">Reference proteome</keyword>
<keyword evidence="2" id="KW-0802">TPR repeat</keyword>
<dbReference type="SUPFAM" id="SSF48452">
    <property type="entry name" value="TPR-like"/>
    <property type="match status" value="1"/>
</dbReference>
<dbReference type="PROSITE" id="PS50005">
    <property type="entry name" value="TPR"/>
    <property type="match status" value="3"/>
</dbReference>
<dbReference type="Pfam" id="PF07593">
    <property type="entry name" value="UnbV_ASPIC"/>
    <property type="match status" value="1"/>
</dbReference>
<evidence type="ECO:0000256" key="3">
    <source>
        <dbReference type="SAM" id="SignalP"/>
    </source>
</evidence>
<dbReference type="PANTHER" id="PTHR16026:SF0">
    <property type="entry name" value="CARTILAGE ACIDIC PROTEIN 1"/>
    <property type="match status" value="1"/>
</dbReference>
<dbReference type="InterPro" id="IPR013517">
    <property type="entry name" value="FG-GAP"/>
</dbReference>
<dbReference type="Pfam" id="PF13517">
    <property type="entry name" value="FG-GAP_3"/>
    <property type="match status" value="2"/>
</dbReference>
<dbReference type="PANTHER" id="PTHR16026">
    <property type="entry name" value="CARTILAGE ACIDIC PROTEIN 1"/>
    <property type="match status" value="1"/>
</dbReference>
<dbReference type="Pfam" id="PF13432">
    <property type="entry name" value="TPR_16"/>
    <property type="match status" value="2"/>
</dbReference>
<evidence type="ECO:0000313" key="5">
    <source>
        <dbReference type="EMBL" id="MFC1573365.1"/>
    </source>
</evidence>
<sequence length="924" mass="101293">MRRATCSAAGTMIVLAAMLFVFPPSRAQTPRGDVAAELDHQRLLGKAYYENDKFAEAGDAFRRCIELAPESAVDRFNLGLVQMRAQEYEQALESLARAQEFDPELLAAYYVEGIIHKRQMQFERAAASLQQVIDHDPSCRGAYYNLGVCFKGLQQYEDAVASFLKKVELSPDDPSTHYQLISLYRRIGDVERAERHKEIFARVKDTVDESEKTAEALERSKYSDILEAPRLTADLPPRAGGDVRFHNDTARAGLVPKAPDRRTTVTAHLTPDELNDPERLRNLHLPKLGGDIALADYDQDGDLDIYLVYCHPDALVSANQLWRNNGDGTFAESGADAGVADSGLGTTAIFGDYDNDGLIDLYVANCGPNVLYRNAGDGTFEDVSADARVNEPSFASDALFVDFDHDNDLDIFVCNDVDFSLPRETTTNPDDLRSSFHGMPNTLLRNRGDGIFTPHTDAAGLLVGLQQSRSVVPGDFDSDYDTDLFVLNADAASTLFVNTRFGRFVSGGTFSPELTVGARALADGDFNHDGFVDLILATPQALLLYLNNGRADFTGMPVYLPESLIAVQIASVTVLDYNNDGWSDLLLAASDGPPLTLLAGAGGGRFADVSTAAGLDDAPRGDLAGVAAGDLDNDGDEDLVTLSREHGLVLLRNETETARHWLKVRLLGKKVNRSGYGASVEVASGGHYQKQTYTGDGIHFGIGELATVDVVRVTWPNGVAQNVVLPEIDGELLVEEYVKVSASCAFLYAFNGRSFELINEILGIGPLGVPISPGVYHQPDNTELTKIEADQLVARDGFFELRLTEELREITFADMITLRVVDHPADLEIVPNEMFVPPPFPEDKLFAFAEHRHPRAAFDDQDRDVLELITHRDGRFPAFPLTEYHGLALPHSLTIDLGDLSEAEEVFLCLDAWIYWAESSTVMA</sequence>
<organism evidence="5 6">
    <name type="scientific">Eiseniibacteriota bacterium</name>
    <dbReference type="NCBI Taxonomy" id="2212470"/>
    <lineage>
        <taxon>Bacteria</taxon>
        <taxon>Candidatus Eiseniibacteriota</taxon>
    </lineage>
</organism>
<dbReference type="SUPFAM" id="SSF69318">
    <property type="entry name" value="Integrin alpha N-terminal domain"/>
    <property type="match status" value="2"/>
</dbReference>
<dbReference type="InterPro" id="IPR011990">
    <property type="entry name" value="TPR-like_helical_dom_sf"/>
</dbReference>
<dbReference type="Gene3D" id="2.130.10.130">
    <property type="entry name" value="Integrin alpha, N-terminal"/>
    <property type="match status" value="1"/>
</dbReference>
<evidence type="ECO:0000259" key="4">
    <source>
        <dbReference type="Pfam" id="PF07593"/>
    </source>
</evidence>
<feature type="domain" description="ASPIC/UnbV" evidence="4">
    <location>
        <begin position="680"/>
        <end position="729"/>
    </location>
</feature>
<feature type="repeat" description="TPR" evidence="2">
    <location>
        <begin position="38"/>
        <end position="71"/>
    </location>
</feature>
<evidence type="ECO:0000313" key="6">
    <source>
        <dbReference type="Proteomes" id="UP001593833"/>
    </source>
</evidence>
<protein>
    <submittedName>
        <fullName evidence="5">FG-GAP-like repeat-containing protein</fullName>
    </submittedName>
</protein>
<feature type="repeat" description="TPR" evidence="2">
    <location>
        <begin position="140"/>
        <end position="173"/>
    </location>
</feature>
<gene>
    <name evidence="5" type="ORF">ACFL6M_07185</name>
</gene>
<dbReference type="SMART" id="SM00028">
    <property type="entry name" value="TPR"/>
    <property type="match status" value="4"/>
</dbReference>
<dbReference type="InterPro" id="IPR019734">
    <property type="entry name" value="TPR_rpt"/>
</dbReference>
<feature type="repeat" description="TPR" evidence="2">
    <location>
        <begin position="72"/>
        <end position="105"/>
    </location>
</feature>
<keyword evidence="1 3" id="KW-0732">Signal</keyword>
<dbReference type="EMBL" id="JBHPKH010000136">
    <property type="protein sequence ID" value="MFC1573365.1"/>
    <property type="molecule type" value="Genomic_DNA"/>
</dbReference>
<name>A0ABV6YLZ9_UNCEI</name>
<feature type="signal peptide" evidence="3">
    <location>
        <begin position="1"/>
        <end position="27"/>
    </location>
</feature>
<dbReference type="Gene3D" id="1.25.40.10">
    <property type="entry name" value="Tetratricopeptide repeat domain"/>
    <property type="match status" value="2"/>
</dbReference>
<proteinExistence type="predicted"/>
<evidence type="ECO:0000256" key="1">
    <source>
        <dbReference type="ARBA" id="ARBA00022729"/>
    </source>
</evidence>
<dbReference type="InterPro" id="IPR027039">
    <property type="entry name" value="Crtac1"/>
</dbReference>
<comment type="caution">
    <text evidence="5">The sequence shown here is derived from an EMBL/GenBank/DDBJ whole genome shotgun (WGS) entry which is preliminary data.</text>
</comment>
<accession>A0ABV6YLZ9</accession>
<reference evidence="5 6" key="1">
    <citation type="submission" date="2024-09" db="EMBL/GenBank/DDBJ databases">
        <authorList>
            <person name="D'Angelo T."/>
        </authorList>
    </citation>
    <scope>NUCLEOTIDE SEQUENCE [LARGE SCALE GENOMIC DNA]</scope>
    <source>
        <strain evidence="5">SAG AM-320-E07</strain>
    </source>
</reference>
<evidence type="ECO:0000256" key="2">
    <source>
        <dbReference type="PROSITE-ProRule" id="PRU00339"/>
    </source>
</evidence>
<feature type="chain" id="PRO_5045769662" evidence="3">
    <location>
        <begin position="28"/>
        <end position="924"/>
    </location>
</feature>
<dbReference type="InterPro" id="IPR028994">
    <property type="entry name" value="Integrin_alpha_N"/>
</dbReference>
<dbReference type="Proteomes" id="UP001593833">
    <property type="component" value="Unassembled WGS sequence"/>
</dbReference>